<protein>
    <submittedName>
        <fullName evidence="3">DNase I-like protein</fullName>
    </submittedName>
</protein>
<feature type="region of interest" description="Disordered" evidence="1">
    <location>
        <begin position="1"/>
        <end position="42"/>
    </location>
</feature>
<accession>A0A1B7MPU5</accession>
<dbReference type="AlphaFoldDB" id="A0A1B7MPU5"/>
<keyword evidence="4" id="KW-1185">Reference proteome</keyword>
<dbReference type="InterPro" id="IPR005135">
    <property type="entry name" value="Endo/exonuclease/phosphatase"/>
</dbReference>
<proteinExistence type="predicted"/>
<dbReference type="OrthoDB" id="2671967at2759"/>
<sequence>MANLKTNLGNLLLRSRSKSQKKSGRKGRTALPKVRGSSVPSHIKRREEGERFVIFNIGDIKIPDAWNELRSFLNPEMFKGIKSLERVSMKNRPPRIDMWVSQDIANGLRRTITSMTRERTPKFVRAVRELANEEVRFRCRPLNLWRIDMWKAWRDRNHTASAPVIAIPKTQWRDRIATLNINGLLRKKLDVTEMLEKEQIGICALQETLISSRAFPVHVQGYTSYVQHWGEGFRGQVILVKNHLSSYEVGREPKLYIHIKVSGLSGVKQPVHVIAVYLPSGGWHRGERTQLITKILALNRKILTETPEAPVIFLGDWNEETKTLIPKLQTDKTGLRIYRPVGSALTRFPLRGQGRAIDHMIVSAGAYRLFKRPRVFREYGMSDHRPVIAVLRAVVQDDTPPAPQWRYDTYAIKRYARELVHSNRWSVLEIEEATDGDELNESTGCFIRTMDQISKSLGIKKLKVPGKPKFPKKLKKLMLARNKAAERLAEAVLKGAQPSKSIKDRFKKTQRKFSKARDTWQLKSEQNIIKYTCRDIQACDYKKVWARLKSKIDHDGASEALQPIRNKEGVLCVTTEDILEAIADHYDRLANADPGPSQDREHW</sequence>
<reference evidence="3 4" key="1">
    <citation type="submission" date="2016-06" db="EMBL/GenBank/DDBJ databases">
        <title>Comparative genomics of the ectomycorrhizal sister species Rhizopogon vinicolor and Rhizopogon vesiculosus (Basidiomycota: Boletales) reveals a divergence of the mating type B locus.</title>
        <authorList>
            <consortium name="DOE Joint Genome Institute"/>
            <person name="Mujic A.B."/>
            <person name="Kuo A."/>
            <person name="Tritt A."/>
            <person name="Lipzen A."/>
            <person name="Chen C."/>
            <person name="Johnson J."/>
            <person name="Sharma A."/>
            <person name="Barry K."/>
            <person name="Grigoriev I.V."/>
            <person name="Spatafora J.W."/>
        </authorList>
    </citation>
    <scope>NUCLEOTIDE SEQUENCE [LARGE SCALE GENOMIC DNA]</scope>
    <source>
        <strain evidence="3 4">AM-OR11-026</strain>
    </source>
</reference>
<feature type="compositionally biased region" description="Basic residues" evidence="1">
    <location>
        <begin position="15"/>
        <end position="28"/>
    </location>
</feature>
<evidence type="ECO:0000256" key="1">
    <source>
        <dbReference type="SAM" id="MobiDB-lite"/>
    </source>
</evidence>
<gene>
    <name evidence="3" type="ORF">K503DRAFT_698364</name>
</gene>
<dbReference type="EMBL" id="KV448586">
    <property type="protein sequence ID" value="OAX34634.1"/>
    <property type="molecule type" value="Genomic_DNA"/>
</dbReference>
<evidence type="ECO:0000313" key="3">
    <source>
        <dbReference type="EMBL" id="OAX34634.1"/>
    </source>
</evidence>
<organism evidence="3 4">
    <name type="scientific">Rhizopogon vinicolor AM-OR11-026</name>
    <dbReference type="NCBI Taxonomy" id="1314800"/>
    <lineage>
        <taxon>Eukaryota</taxon>
        <taxon>Fungi</taxon>
        <taxon>Dikarya</taxon>
        <taxon>Basidiomycota</taxon>
        <taxon>Agaricomycotina</taxon>
        <taxon>Agaricomycetes</taxon>
        <taxon>Agaricomycetidae</taxon>
        <taxon>Boletales</taxon>
        <taxon>Suillineae</taxon>
        <taxon>Rhizopogonaceae</taxon>
        <taxon>Rhizopogon</taxon>
    </lineage>
</organism>
<dbReference type="InParanoid" id="A0A1B7MPU5"/>
<evidence type="ECO:0000259" key="2">
    <source>
        <dbReference type="Pfam" id="PF03372"/>
    </source>
</evidence>
<name>A0A1B7MPU5_9AGAM</name>
<feature type="non-terminal residue" evidence="3">
    <location>
        <position position="603"/>
    </location>
</feature>
<dbReference type="Gene3D" id="3.60.10.10">
    <property type="entry name" value="Endonuclease/exonuclease/phosphatase"/>
    <property type="match status" value="1"/>
</dbReference>
<dbReference type="GO" id="GO:0003824">
    <property type="term" value="F:catalytic activity"/>
    <property type="evidence" value="ECO:0007669"/>
    <property type="project" value="InterPro"/>
</dbReference>
<dbReference type="Pfam" id="PF03372">
    <property type="entry name" value="Exo_endo_phos"/>
    <property type="match status" value="1"/>
</dbReference>
<feature type="domain" description="Endonuclease/exonuclease/phosphatase" evidence="2">
    <location>
        <begin position="177"/>
        <end position="368"/>
    </location>
</feature>
<dbReference type="STRING" id="1314800.A0A1B7MPU5"/>
<dbReference type="Proteomes" id="UP000092154">
    <property type="component" value="Unassembled WGS sequence"/>
</dbReference>
<dbReference type="SUPFAM" id="SSF56219">
    <property type="entry name" value="DNase I-like"/>
    <property type="match status" value="1"/>
</dbReference>
<dbReference type="InterPro" id="IPR036691">
    <property type="entry name" value="Endo/exonu/phosph_ase_sf"/>
</dbReference>
<evidence type="ECO:0000313" key="4">
    <source>
        <dbReference type="Proteomes" id="UP000092154"/>
    </source>
</evidence>